<dbReference type="InterPro" id="IPR001584">
    <property type="entry name" value="Integrase_cat-core"/>
</dbReference>
<dbReference type="InterPro" id="IPR036397">
    <property type="entry name" value="RNaseH_sf"/>
</dbReference>
<dbReference type="PANTHER" id="PTHR47331">
    <property type="entry name" value="PHD-TYPE DOMAIN-CONTAINING PROTEIN"/>
    <property type="match status" value="1"/>
</dbReference>
<dbReference type="InterPro" id="IPR041588">
    <property type="entry name" value="Integrase_H2C2"/>
</dbReference>
<dbReference type="SUPFAM" id="SSF56672">
    <property type="entry name" value="DNA/RNA polymerases"/>
    <property type="match status" value="1"/>
</dbReference>
<dbReference type="GO" id="GO:0042575">
    <property type="term" value="C:DNA polymerase complex"/>
    <property type="evidence" value="ECO:0007669"/>
    <property type="project" value="UniProtKB-ARBA"/>
</dbReference>
<dbReference type="Gene3D" id="1.10.340.70">
    <property type="match status" value="1"/>
</dbReference>
<name>A0A0V0RW05_9BILA</name>
<sequence length="972" mass="113187">MFLQIGLHERDRDVTRFLWRKLESQETPRIFRFRRVCFGLTCSPFLAMSVTRHHALNHLQGFPLGANQVLENMYVDDIVFSVDEDEEARETVRQLVSLMEKGGFHLTKWVSNLGTVLADVPSEDILGKNTSTSKILGIVWDSANDELAYSVLSDVDPWSRDTKRQLISVTAKVYDPLGHLSPFIIKAKVLFQKLWKKGLNWDDELPSELQKEWQTWKMELGDISDIRIPRCLIPFHGSTIKKIELHAFGDASETAYGAVVYVVVKKEDYSSISNVVMAKSRVAPLKKMTLRRLELMAAQMAAKLVTFVKKALKIRIDRLTCWTDSKITLCWIKSISRRWKPFIQNRVENIQQLVEPSQWRHCPTNSNPADILSRGSTIKQLRSNSLWWNGPTWLTDEDSWPKDIDSAKPEEYDAEYCVTEERRSVQVLVENINLNPERYEHFDRLLRITAFCIRFGKNCRLPKPDRLVGYVTPLEIQNAENYWIRKAQQESFSTEIYQLSNGRQIAANSRLQQFDPFLDEDGLLRTAGRLQNSDLPEHTKHPILLPDKHPTTTAIIRRCHLRQLHGGCEFTLATLRQRYWILKGRREVKKVIPACPRCKRIESNPFVAKMAPLPSDRTRVTRPFENTGLDIAGPFFTRQGKKVNKNYICLFTCMTTRAVPLEVVSEMTARRLLQALRRFIARSGKPCVLQSDNFKSFKQLGKDLRQLSSTEMIDNIARELTSHRIQWNFITERAPWMGGYWERLIRSMKISLKKVLQNSMLDDEEFRTIISEVEARMNSRLLTYNADNPNNPEVLTPYHFLTGTHYTDIPEVTKDEDKWVPKIQSTSHLMKNWNLRQRLIAQWWKRWKAEYVTNLNVRQKWYNSGNAPNIGDIVLVVISRTRRDSSDCESAASWWYRQPPNIKAAFNRASQRIVMDSVHRGWEDVRNYNSFAHLDTINNLFTRTRSNNSRQSRMESKHRQSVCWKRSIPGIE</sequence>
<organism evidence="2 3">
    <name type="scientific">Trichinella nelsoni</name>
    <dbReference type="NCBI Taxonomy" id="6336"/>
    <lineage>
        <taxon>Eukaryota</taxon>
        <taxon>Metazoa</taxon>
        <taxon>Ecdysozoa</taxon>
        <taxon>Nematoda</taxon>
        <taxon>Enoplea</taxon>
        <taxon>Dorylaimia</taxon>
        <taxon>Trichinellida</taxon>
        <taxon>Trichinellidae</taxon>
        <taxon>Trichinella</taxon>
    </lineage>
</organism>
<protein>
    <recommendedName>
        <fullName evidence="1">Integrase catalytic domain-containing protein</fullName>
    </recommendedName>
</protein>
<dbReference type="Gene3D" id="3.30.420.10">
    <property type="entry name" value="Ribonuclease H-like superfamily/Ribonuclease H"/>
    <property type="match status" value="1"/>
</dbReference>
<dbReference type="InterPro" id="IPR040676">
    <property type="entry name" value="DUF5641"/>
</dbReference>
<dbReference type="InterPro" id="IPR043502">
    <property type="entry name" value="DNA/RNA_pol_sf"/>
</dbReference>
<dbReference type="SUPFAM" id="SSF53098">
    <property type="entry name" value="Ribonuclease H-like"/>
    <property type="match status" value="1"/>
</dbReference>
<gene>
    <name evidence="2" type="ORF">T07_13209</name>
</gene>
<dbReference type="InterPro" id="IPR008042">
    <property type="entry name" value="Retrotrans_Pao"/>
</dbReference>
<feature type="non-terminal residue" evidence="2">
    <location>
        <position position="972"/>
    </location>
</feature>
<dbReference type="Pfam" id="PF05380">
    <property type="entry name" value="Peptidase_A17"/>
    <property type="match status" value="1"/>
</dbReference>
<dbReference type="Proteomes" id="UP000054630">
    <property type="component" value="Unassembled WGS sequence"/>
</dbReference>
<dbReference type="Pfam" id="PF17921">
    <property type="entry name" value="Integrase_H2C2"/>
    <property type="match status" value="1"/>
</dbReference>
<feature type="domain" description="Integrase catalytic" evidence="1">
    <location>
        <begin position="619"/>
        <end position="805"/>
    </location>
</feature>
<evidence type="ECO:0000313" key="2">
    <source>
        <dbReference type="EMBL" id="KRX18442.1"/>
    </source>
</evidence>
<dbReference type="InterPro" id="IPR012337">
    <property type="entry name" value="RNaseH-like_sf"/>
</dbReference>
<dbReference type="GO" id="GO:0015074">
    <property type="term" value="P:DNA integration"/>
    <property type="evidence" value="ECO:0007669"/>
    <property type="project" value="InterPro"/>
</dbReference>
<dbReference type="GO" id="GO:0003676">
    <property type="term" value="F:nucleic acid binding"/>
    <property type="evidence" value="ECO:0007669"/>
    <property type="project" value="InterPro"/>
</dbReference>
<dbReference type="Pfam" id="PF18701">
    <property type="entry name" value="DUF5641"/>
    <property type="match status" value="1"/>
</dbReference>
<dbReference type="PROSITE" id="PS50994">
    <property type="entry name" value="INTEGRASE"/>
    <property type="match status" value="1"/>
</dbReference>
<dbReference type="EMBL" id="JYDL01000072">
    <property type="protein sequence ID" value="KRX18442.1"/>
    <property type="molecule type" value="Genomic_DNA"/>
</dbReference>
<keyword evidence="3" id="KW-1185">Reference proteome</keyword>
<dbReference type="Gene3D" id="3.30.70.270">
    <property type="match status" value="1"/>
</dbReference>
<dbReference type="Gene3D" id="3.10.10.10">
    <property type="entry name" value="HIV Type 1 Reverse Transcriptase, subunit A, domain 1"/>
    <property type="match status" value="1"/>
</dbReference>
<dbReference type="OrthoDB" id="5920214at2759"/>
<proteinExistence type="predicted"/>
<dbReference type="PANTHER" id="PTHR47331:SF4">
    <property type="entry name" value="PEPTIDASE S1 DOMAIN-CONTAINING PROTEIN"/>
    <property type="match status" value="1"/>
</dbReference>
<evidence type="ECO:0000259" key="1">
    <source>
        <dbReference type="PROSITE" id="PS50994"/>
    </source>
</evidence>
<accession>A0A0V0RW05</accession>
<dbReference type="InterPro" id="IPR043128">
    <property type="entry name" value="Rev_trsase/Diguanyl_cyclase"/>
</dbReference>
<evidence type="ECO:0000313" key="3">
    <source>
        <dbReference type="Proteomes" id="UP000054630"/>
    </source>
</evidence>
<dbReference type="AlphaFoldDB" id="A0A0V0RW05"/>
<reference evidence="2 3" key="1">
    <citation type="submission" date="2015-01" db="EMBL/GenBank/DDBJ databases">
        <title>Evolution of Trichinella species and genotypes.</title>
        <authorList>
            <person name="Korhonen P.K."/>
            <person name="Edoardo P."/>
            <person name="Giuseppe L.R."/>
            <person name="Gasser R.B."/>
        </authorList>
    </citation>
    <scope>NUCLEOTIDE SEQUENCE [LARGE SCALE GENOMIC DNA]</scope>
    <source>
        <strain evidence="2">ISS37</strain>
    </source>
</reference>
<dbReference type="STRING" id="6336.A0A0V0RW05"/>
<comment type="caution">
    <text evidence="2">The sequence shown here is derived from an EMBL/GenBank/DDBJ whole genome shotgun (WGS) entry which is preliminary data.</text>
</comment>